<gene>
    <name evidence="2" type="ORF">J2S00_002336</name>
</gene>
<dbReference type="RefSeq" id="WP_307339681.1">
    <property type="nucleotide sequence ID" value="NZ_JAUSUQ010000008.1"/>
</dbReference>
<proteinExistence type="predicted"/>
<comment type="caution">
    <text evidence="2">The sequence shown here is derived from an EMBL/GenBank/DDBJ whole genome shotgun (WGS) entry which is preliminary data.</text>
</comment>
<dbReference type="EMBL" id="JAUSUQ010000008">
    <property type="protein sequence ID" value="MDQ0339548.1"/>
    <property type="molecule type" value="Genomic_DNA"/>
</dbReference>
<accession>A0ABU0CT06</accession>
<sequence length="40" mass="4199">MSALTESHSRVQLIPAGRTVTPPERYKNSTAAVVGSSLEG</sequence>
<evidence type="ECO:0000256" key="1">
    <source>
        <dbReference type="SAM" id="MobiDB-lite"/>
    </source>
</evidence>
<name>A0ABU0CT06_9BACI</name>
<protein>
    <submittedName>
        <fullName evidence="2">Uncharacterized protein</fullName>
    </submittedName>
</protein>
<organism evidence="2 3">
    <name type="scientific">Caldalkalibacillus uzonensis</name>
    <dbReference type="NCBI Taxonomy" id="353224"/>
    <lineage>
        <taxon>Bacteria</taxon>
        <taxon>Bacillati</taxon>
        <taxon>Bacillota</taxon>
        <taxon>Bacilli</taxon>
        <taxon>Bacillales</taxon>
        <taxon>Bacillaceae</taxon>
        <taxon>Caldalkalibacillus</taxon>
    </lineage>
</organism>
<dbReference type="Proteomes" id="UP001232445">
    <property type="component" value="Unassembled WGS sequence"/>
</dbReference>
<evidence type="ECO:0000313" key="3">
    <source>
        <dbReference type="Proteomes" id="UP001232445"/>
    </source>
</evidence>
<evidence type="ECO:0000313" key="2">
    <source>
        <dbReference type="EMBL" id="MDQ0339548.1"/>
    </source>
</evidence>
<reference evidence="2 3" key="1">
    <citation type="submission" date="2023-07" db="EMBL/GenBank/DDBJ databases">
        <title>Genomic Encyclopedia of Type Strains, Phase IV (KMG-IV): sequencing the most valuable type-strain genomes for metagenomic binning, comparative biology and taxonomic classification.</title>
        <authorList>
            <person name="Goeker M."/>
        </authorList>
    </citation>
    <scope>NUCLEOTIDE SEQUENCE [LARGE SCALE GENOMIC DNA]</scope>
    <source>
        <strain evidence="2 3">DSM 17740</strain>
    </source>
</reference>
<keyword evidence="3" id="KW-1185">Reference proteome</keyword>
<feature type="region of interest" description="Disordered" evidence="1">
    <location>
        <begin position="1"/>
        <end position="40"/>
    </location>
</feature>